<protein>
    <recommendedName>
        <fullName evidence="4">Mediator of RNA polymerase II transcription subunit 12</fullName>
    </recommendedName>
    <alternativeName>
        <fullName evidence="11">Mediator complex subunit 12</fullName>
    </alternativeName>
</protein>
<name>A0A3M7MEP0_9PLEO</name>
<evidence type="ECO:0000256" key="4">
    <source>
        <dbReference type="ARBA" id="ARBA00019622"/>
    </source>
</evidence>
<feature type="compositionally biased region" description="Polar residues" evidence="12">
    <location>
        <begin position="1494"/>
        <end position="1503"/>
    </location>
</feature>
<dbReference type="Proteomes" id="UP000265663">
    <property type="component" value="Unassembled WGS sequence"/>
</dbReference>
<evidence type="ECO:0000256" key="10">
    <source>
        <dbReference type="ARBA" id="ARBA00025661"/>
    </source>
</evidence>
<dbReference type="GO" id="GO:0016592">
    <property type="term" value="C:mediator complex"/>
    <property type="evidence" value="ECO:0007669"/>
    <property type="project" value="InterPro"/>
</dbReference>
<evidence type="ECO:0000256" key="12">
    <source>
        <dbReference type="SAM" id="MobiDB-lite"/>
    </source>
</evidence>
<dbReference type="Pfam" id="PF09497">
    <property type="entry name" value="Med12"/>
    <property type="match status" value="1"/>
</dbReference>
<comment type="function">
    <text evidence="10">Component of the SRB8-11 complex. The SRB8-11 complex is a regulatory module of the Mediator complex which is itself involved in regulation of basal and activated RNA polymerase II-dependent transcription. The SRB8-11 complex may be involved in the transcriptional repression of a subset of genes regulated by Mediator. It may inhibit the association of the Mediator complex with RNA polymerase II to form the holoenzyme complex.</text>
</comment>
<feature type="domain" description="Mediator complex subunit Med12" evidence="13">
    <location>
        <begin position="223"/>
        <end position="286"/>
    </location>
</feature>
<feature type="region of interest" description="Disordered" evidence="12">
    <location>
        <begin position="1"/>
        <end position="71"/>
    </location>
</feature>
<dbReference type="OrthoDB" id="20828at2759"/>
<feature type="compositionally biased region" description="Low complexity" evidence="12">
    <location>
        <begin position="1504"/>
        <end position="1518"/>
    </location>
</feature>
<dbReference type="GO" id="GO:0003712">
    <property type="term" value="F:transcription coregulator activity"/>
    <property type="evidence" value="ECO:0007669"/>
    <property type="project" value="InterPro"/>
</dbReference>
<evidence type="ECO:0000256" key="2">
    <source>
        <dbReference type="ARBA" id="ARBA00010289"/>
    </source>
</evidence>
<feature type="compositionally biased region" description="Low complexity" evidence="12">
    <location>
        <begin position="1469"/>
        <end position="1493"/>
    </location>
</feature>
<evidence type="ECO:0000313" key="14">
    <source>
        <dbReference type="EMBL" id="RMZ72902.1"/>
    </source>
</evidence>
<comment type="subunit">
    <text evidence="3">Component of the SRB8-11 complex, which itself associates with the Mediator complex.</text>
</comment>
<sequence>MTSRPGPGIHESLQNRGSGVPPRIQAQRRASKPAHTLLQPDCIDPALDDDRPQAHHAAHDAVRPPPKGRPPLFYTTNPQYPLDIHTHRLPYQPTANLPVPPRPGLVHLKDAAHQPRILPGGTGVKDPPKPGAPDVVVPPVYFPGGKPADLFPWTGNNAEDNLTETLVKAGISNKPQIMNESNTARPSLINNLKNKSGLSTLSTLFVAVMDKRQQTGRLQTPNTFKPPPRLTLRDSTREQWLHDLANPNTGLRRLSRTIPHGLTGKVLLEQCLNKNIPLSRALWLAKCVGINELRAHKRKGQAGTVTWGRGWTSSVEQFIDGVIGTIGQGDWKPRITYALQLATHLYKEHLLDDDHFLDWIVNGLDTCASERLFIWLLIISISHYWADVSCCRRRGKRLAESLLNQLDKIYRIEDVNPYLAVLHYLENTLIKLLATRPACLLLPTAWPKYGPLLLQLADRKNHPHVMQAVRRLEQRNSRLLQSPKNVPSASQTLAGRVYRILDSVDYNKPVRIEDLSIDCMEVVADAPQLIDILLRWACTCYREGAHRVYLATRLLRKWSHLGADVYHAIVSHLHELTWVATGEPSILFKIVAELVRSKTFATGRYLQWLIATGSIAHDADLSSPTAWALRLITEIPLTGLPDQIRTLRSTLLRGTVHSAELEERSLSYAEHLISHNLPTLFGLCSTPTSMNERELDKLSSTVKFELGIWLRRHVAQYAEVNQHVPTKDSSVEETAAVSLLTPLDFHVVRTYLERFRDLAILADIVGIAISSLDPGVLAAAADTLNHHSKSFRAIGAFDPLFTRIATRYFALRTVRYPDQELLLSLSSLTRTAQADSQLSQLLNYDLSQLSQRNSLAACSPASDNMGEVMQTGSSSDDEIERILSSGNSMDQQMMSRVLRKIVGNLEEQAIKGSVHVNNQHAWFHRLRCFDEPTFDIVVNEWLILSLMAQRTETLRVALPTLVGSGCIALSSFLDAIRTCIAKFKTNPSEGGFQSALKSMHIILPSEVLVKCCSPQDAYRYRLEQRRLCIEAESRFTHCISEMIGLGSMLSSQKVWAQLSNLLCSKPVLFLLKHHIITNPGYLSKLNTDASSHYFKQSLDILLDPNNHLRLSEKNPEDRIVAVFALASELSLPICQAAVEQIFSSGAASPGGSNETLSATLLGAIRTAVEEDQPSGLELLASLDAALTEQIRQHAERELISASTFLTVPSSMRTEEFELVSPAVIQKFLTVIDLTSSKRTDTTDQSAMLQSLIERFRGITQTLDNNRLPILDVYAWLSALLRLAVSHASVMLSNAAHPQQTAMMSAMAALLTHPSLELYPTITEHVFDVTVFLSDYISDDVRFHVTRLEGLKLANDSRCVFILGVTAPVDGWLVLAKPVSTPLNQVTSQPPTPAPLQNQPSPYQSPQSSTAGSTTSQQRYLSQQQHHQQQRQQQMQAAQQVQHMRASQQYHQHPQNKMLPVQLQRTPSNQASPSPLSQMQQMQQLQQRAMQPSPAYSQRPTPATGQSQLGSQGQMGAQAPGKLQIRQEREVRYYPFVQPRWEILAESSGNPTGNETAINLSLFGARKV</sequence>
<dbReference type="InterPro" id="IPR019035">
    <property type="entry name" value="Mediator_Med12"/>
</dbReference>
<dbReference type="EMBL" id="KE747836">
    <property type="protein sequence ID" value="RMZ72902.1"/>
    <property type="molecule type" value="Genomic_DNA"/>
</dbReference>
<evidence type="ECO:0000256" key="8">
    <source>
        <dbReference type="ARBA" id="ARBA00023163"/>
    </source>
</evidence>
<evidence type="ECO:0000256" key="6">
    <source>
        <dbReference type="ARBA" id="ARBA00023015"/>
    </source>
</evidence>
<dbReference type="GO" id="GO:0006357">
    <property type="term" value="P:regulation of transcription by RNA polymerase II"/>
    <property type="evidence" value="ECO:0007669"/>
    <property type="project" value="InterPro"/>
</dbReference>
<keyword evidence="15" id="KW-1185">Reference proteome</keyword>
<evidence type="ECO:0000256" key="5">
    <source>
        <dbReference type="ARBA" id="ARBA00022491"/>
    </source>
</evidence>
<evidence type="ECO:0000256" key="3">
    <source>
        <dbReference type="ARBA" id="ARBA00011629"/>
    </source>
</evidence>
<dbReference type="PANTHER" id="PTHR46567">
    <property type="entry name" value="MEDIATOR OF RNA POLYMERASE II TRANSCRIPTION SUBUNIT 12"/>
    <property type="match status" value="1"/>
</dbReference>
<dbReference type="InterPro" id="IPR057344">
    <property type="entry name" value="ARM_SRB8"/>
</dbReference>
<keyword evidence="5" id="KW-0678">Repressor</keyword>
<gene>
    <name evidence="14" type="ORF">GMOD_00009681</name>
</gene>
<feature type="compositionally biased region" description="Low complexity" evidence="12">
    <location>
        <begin position="1394"/>
        <end position="1445"/>
    </location>
</feature>
<proteinExistence type="inferred from homology"/>
<keyword evidence="7" id="KW-0010">Activator</keyword>
<dbReference type="PANTHER" id="PTHR46567:SF1">
    <property type="entry name" value="MEDIATOR OF RNA POLYMERASE II TRANSCRIPTION SUBUNIT 12"/>
    <property type="match status" value="1"/>
</dbReference>
<evidence type="ECO:0000256" key="1">
    <source>
        <dbReference type="ARBA" id="ARBA00004123"/>
    </source>
</evidence>
<evidence type="ECO:0000256" key="7">
    <source>
        <dbReference type="ARBA" id="ARBA00023159"/>
    </source>
</evidence>
<comment type="subcellular location">
    <subcellularLocation>
        <location evidence="1">Nucleus</location>
    </subcellularLocation>
</comment>
<reference evidence="14 15" key="1">
    <citation type="journal article" date="2014" name="PLoS ONE">
        <title>De novo Genome Assembly of the Fungal Plant Pathogen Pyrenophora semeniperda.</title>
        <authorList>
            <person name="Soliai M.M."/>
            <person name="Meyer S.E."/>
            <person name="Udall J.A."/>
            <person name="Elzinga D.E."/>
            <person name="Hermansen R.A."/>
            <person name="Bodily P.M."/>
            <person name="Hart A.A."/>
            <person name="Coleman C.E."/>
        </authorList>
    </citation>
    <scope>NUCLEOTIDE SEQUENCE [LARGE SCALE GENOMIC DNA]</scope>
    <source>
        <strain evidence="14 15">CCB06</strain>
        <tissue evidence="14">Mycelium</tissue>
    </source>
</reference>
<feature type="region of interest" description="Disordered" evidence="12">
    <location>
        <begin position="1382"/>
        <end position="1523"/>
    </location>
</feature>
<keyword evidence="6" id="KW-0805">Transcription regulation</keyword>
<dbReference type="Pfam" id="PF25326">
    <property type="entry name" value="ARM_SRB8"/>
    <property type="match status" value="1"/>
</dbReference>
<dbReference type="SMART" id="SM01281">
    <property type="entry name" value="Med12"/>
    <property type="match status" value="1"/>
</dbReference>
<evidence type="ECO:0000256" key="11">
    <source>
        <dbReference type="ARBA" id="ARBA00032010"/>
    </source>
</evidence>
<organism evidence="14 15">
    <name type="scientific">Pyrenophora seminiperda CCB06</name>
    <dbReference type="NCBI Taxonomy" id="1302712"/>
    <lineage>
        <taxon>Eukaryota</taxon>
        <taxon>Fungi</taxon>
        <taxon>Dikarya</taxon>
        <taxon>Ascomycota</taxon>
        <taxon>Pezizomycotina</taxon>
        <taxon>Dothideomycetes</taxon>
        <taxon>Pleosporomycetidae</taxon>
        <taxon>Pleosporales</taxon>
        <taxon>Pleosporineae</taxon>
        <taxon>Pleosporaceae</taxon>
        <taxon>Pyrenophora</taxon>
    </lineage>
</organism>
<evidence type="ECO:0000256" key="9">
    <source>
        <dbReference type="ARBA" id="ARBA00023242"/>
    </source>
</evidence>
<evidence type="ECO:0000259" key="13">
    <source>
        <dbReference type="SMART" id="SM01281"/>
    </source>
</evidence>
<keyword evidence="8" id="KW-0804">Transcription</keyword>
<keyword evidence="9" id="KW-0539">Nucleus</keyword>
<evidence type="ECO:0000313" key="15">
    <source>
        <dbReference type="Proteomes" id="UP000265663"/>
    </source>
</evidence>
<accession>A0A3M7MEP0</accession>
<comment type="similarity">
    <text evidence="2">Belongs to the Mediator complex subunit 12 family.</text>
</comment>
<feature type="compositionally biased region" description="Basic and acidic residues" evidence="12">
    <location>
        <begin position="48"/>
        <end position="62"/>
    </location>
</feature>